<proteinExistence type="predicted"/>
<dbReference type="GO" id="GO:0030248">
    <property type="term" value="F:cellulose binding"/>
    <property type="evidence" value="ECO:0007669"/>
    <property type="project" value="InterPro"/>
</dbReference>
<dbReference type="OrthoDB" id="3133750at2759"/>
<evidence type="ECO:0000313" key="5">
    <source>
        <dbReference type="Proteomes" id="UP000054248"/>
    </source>
</evidence>
<protein>
    <recommendedName>
        <fullName evidence="3">CBM1 domain-containing protein</fullName>
    </recommendedName>
</protein>
<evidence type="ECO:0000256" key="1">
    <source>
        <dbReference type="ARBA" id="ARBA00022729"/>
    </source>
</evidence>
<dbReference type="GO" id="GO:0005576">
    <property type="term" value="C:extracellular region"/>
    <property type="evidence" value="ECO:0007669"/>
    <property type="project" value="InterPro"/>
</dbReference>
<dbReference type="Proteomes" id="UP000054248">
    <property type="component" value="Unassembled WGS sequence"/>
</dbReference>
<accession>A0A0C3PU51</accession>
<keyword evidence="1 2" id="KW-0732">Signal</keyword>
<dbReference type="AlphaFoldDB" id="A0A0C3PU51"/>
<dbReference type="EMBL" id="KN823294">
    <property type="protein sequence ID" value="KIO18335.1"/>
    <property type="molecule type" value="Genomic_DNA"/>
</dbReference>
<feature type="chain" id="PRO_5002168170" description="CBM1 domain-containing protein" evidence="2">
    <location>
        <begin position="22"/>
        <end position="75"/>
    </location>
</feature>
<reference evidence="5" key="2">
    <citation type="submission" date="2015-01" db="EMBL/GenBank/DDBJ databases">
        <title>Evolutionary Origins and Diversification of the Mycorrhizal Mutualists.</title>
        <authorList>
            <consortium name="DOE Joint Genome Institute"/>
            <consortium name="Mycorrhizal Genomics Consortium"/>
            <person name="Kohler A."/>
            <person name="Kuo A."/>
            <person name="Nagy L.G."/>
            <person name="Floudas D."/>
            <person name="Copeland A."/>
            <person name="Barry K.W."/>
            <person name="Cichocki N."/>
            <person name="Veneault-Fourrey C."/>
            <person name="LaButti K."/>
            <person name="Lindquist E.A."/>
            <person name="Lipzen A."/>
            <person name="Lundell T."/>
            <person name="Morin E."/>
            <person name="Murat C."/>
            <person name="Riley R."/>
            <person name="Ohm R."/>
            <person name="Sun H."/>
            <person name="Tunlid A."/>
            <person name="Henrissat B."/>
            <person name="Grigoriev I.V."/>
            <person name="Hibbett D.S."/>
            <person name="Martin F."/>
        </authorList>
    </citation>
    <scope>NUCLEOTIDE SEQUENCE [LARGE SCALE GENOMIC DNA]</scope>
    <source>
        <strain evidence="5">MUT 4182</strain>
    </source>
</reference>
<keyword evidence="5" id="KW-1185">Reference proteome</keyword>
<evidence type="ECO:0000256" key="2">
    <source>
        <dbReference type="SAM" id="SignalP"/>
    </source>
</evidence>
<name>A0A0C3PU51_9AGAM</name>
<dbReference type="PROSITE" id="PS51164">
    <property type="entry name" value="CBM1_2"/>
    <property type="match status" value="1"/>
</dbReference>
<dbReference type="HOGENOM" id="CLU_2795821_0_0_1"/>
<dbReference type="InterPro" id="IPR000254">
    <property type="entry name" value="CBD"/>
</dbReference>
<dbReference type="GO" id="GO:0005975">
    <property type="term" value="P:carbohydrate metabolic process"/>
    <property type="evidence" value="ECO:0007669"/>
    <property type="project" value="InterPro"/>
</dbReference>
<sequence length="75" mass="8246">MQLKLSIFFTLAMSAAQFVLAQDTGCSDIYQQCGGSIETWSWTGPTCCINSADLTRELTCHYVDQQYSVCIPTGP</sequence>
<feature type="domain" description="CBM1" evidence="3">
    <location>
        <begin position="25"/>
        <end position="71"/>
    </location>
</feature>
<organism evidence="4 5">
    <name type="scientific">Tulasnella calospora MUT 4182</name>
    <dbReference type="NCBI Taxonomy" id="1051891"/>
    <lineage>
        <taxon>Eukaryota</taxon>
        <taxon>Fungi</taxon>
        <taxon>Dikarya</taxon>
        <taxon>Basidiomycota</taxon>
        <taxon>Agaricomycotina</taxon>
        <taxon>Agaricomycetes</taxon>
        <taxon>Cantharellales</taxon>
        <taxon>Tulasnellaceae</taxon>
        <taxon>Tulasnella</taxon>
    </lineage>
</organism>
<gene>
    <name evidence="4" type="ORF">M407DRAFT_31990</name>
</gene>
<feature type="signal peptide" evidence="2">
    <location>
        <begin position="1"/>
        <end position="21"/>
    </location>
</feature>
<evidence type="ECO:0000313" key="4">
    <source>
        <dbReference type="EMBL" id="KIO18335.1"/>
    </source>
</evidence>
<reference evidence="4 5" key="1">
    <citation type="submission" date="2014-04" db="EMBL/GenBank/DDBJ databases">
        <authorList>
            <consortium name="DOE Joint Genome Institute"/>
            <person name="Kuo A."/>
            <person name="Girlanda M."/>
            <person name="Perotto S."/>
            <person name="Kohler A."/>
            <person name="Nagy L.G."/>
            <person name="Floudas D."/>
            <person name="Copeland A."/>
            <person name="Barry K.W."/>
            <person name="Cichocki N."/>
            <person name="Veneault-Fourrey C."/>
            <person name="LaButti K."/>
            <person name="Lindquist E.A."/>
            <person name="Lipzen A."/>
            <person name="Lundell T."/>
            <person name="Morin E."/>
            <person name="Murat C."/>
            <person name="Sun H."/>
            <person name="Tunlid A."/>
            <person name="Henrissat B."/>
            <person name="Grigoriev I.V."/>
            <person name="Hibbett D.S."/>
            <person name="Martin F."/>
            <person name="Nordberg H.P."/>
            <person name="Cantor M.N."/>
            <person name="Hua S.X."/>
        </authorList>
    </citation>
    <scope>NUCLEOTIDE SEQUENCE [LARGE SCALE GENOMIC DNA]</scope>
    <source>
        <strain evidence="4 5">MUT 4182</strain>
    </source>
</reference>
<evidence type="ECO:0000259" key="3">
    <source>
        <dbReference type="PROSITE" id="PS51164"/>
    </source>
</evidence>